<organism evidence="1 2">
    <name type="scientific">Bifidobacterium bifidum BGN4</name>
    <dbReference type="NCBI Taxonomy" id="484020"/>
    <lineage>
        <taxon>Bacteria</taxon>
        <taxon>Bacillati</taxon>
        <taxon>Actinomycetota</taxon>
        <taxon>Actinomycetes</taxon>
        <taxon>Bifidobacteriales</taxon>
        <taxon>Bifidobacteriaceae</taxon>
        <taxon>Bifidobacterium</taxon>
    </lineage>
</organism>
<proteinExistence type="predicted"/>
<dbReference type="KEGG" id="bbf:BBB_0338"/>
<gene>
    <name evidence="1" type="ORF">BBB_0338</name>
</gene>
<name>I3WGC1_BIFBI</name>
<dbReference type="Proteomes" id="UP000006173">
    <property type="component" value="Chromosome"/>
</dbReference>
<dbReference type="EMBL" id="CP001361">
    <property type="protein sequence ID" value="AFL03934.1"/>
    <property type="molecule type" value="Genomic_DNA"/>
</dbReference>
<reference evidence="1 2" key="1">
    <citation type="journal article" date="2012" name="J. Bacteriol.">
        <title>Complete Genome Sequence of the Probiotic Bacterium Bifidobacterium bifidum Strain BGN4.</title>
        <authorList>
            <person name="Yu D.S."/>
            <person name="Jeong H."/>
            <person name="Lee D.H."/>
            <person name="Kwon S.K."/>
            <person name="Song J.Y."/>
            <person name="Kim B.K."/>
            <person name="Park M.S."/>
            <person name="Ji G.E."/>
            <person name="Oh T.K."/>
            <person name="Kim J.F."/>
        </authorList>
    </citation>
    <scope>NUCLEOTIDE SEQUENCE [LARGE SCALE GENOMIC DNA]</scope>
    <source>
        <strain evidence="1 2">BGN4</strain>
    </source>
</reference>
<accession>I3WGC1</accession>
<evidence type="ECO:0000313" key="2">
    <source>
        <dbReference type="Proteomes" id="UP000006173"/>
    </source>
</evidence>
<dbReference type="AlphaFoldDB" id="I3WGC1"/>
<dbReference type="PATRIC" id="fig|484020.3.peg.333"/>
<evidence type="ECO:0000313" key="1">
    <source>
        <dbReference type="EMBL" id="AFL03934.1"/>
    </source>
</evidence>
<dbReference type="HOGENOM" id="CLU_1615800_0_0_11"/>
<sequence length="187" mass="19901">MMPIHRKARIRHIVSPRTSTRSRMPTGKLTSFGLKAVDSDKWDGNIREAIAVAGKDGQKLVLLYNAVVAKAAVDDQVTNSATANYNGGADSEAATTVVKLGFFTMKKIDKQHNGIGGALFSVSDSGGNAVVFEKGSANGSWVRAADQSVKVDNVTYFTSIPTNAGGLSHWRATRLIIRGGQIHDADS</sequence>
<protein>
    <submittedName>
        <fullName evidence="1">Uncharacterized protein</fullName>
    </submittedName>
</protein>